<dbReference type="Gene3D" id="3.50.50.60">
    <property type="entry name" value="FAD/NAD(P)-binding domain"/>
    <property type="match status" value="1"/>
</dbReference>
<sequence length="449" mass="47967">MRTGPWGKAVGGVTRVTVRSELSWTDVLVIGAGPAGLAVAAGLGNSGLHCLVVEQGPPSGGRDATNPAHLATGVGGAGLFSDGKFSFYPSATGLWSLRPGHDLRLAYDAMAKALAPCGLAVPVYPKRTPDTSGPPTFRLKHYPSFYVSMEERTRLTERLADLVGRDNLLTGTKAFQVGEGFGGSIAVGLRPATATGAHGDGVTVHCRALVLAGGRFGPLSCDVRLKGVQCTFRRLEIGVRIEQPVDDFFLRDQRALDPKFLWEDKSGRYGWRTFCCCRDGRVVATDFDGWVTLSGRADCPPTGRSNVGFNLRVSNESEAALIWRGAALLSEGAQPAQGVPLADFLTARGPSTDGTLRHRLGDRGAALLAEGLGRLTDRLGAQRLENALVSGPTLEGVGHYPWTRQELMVYGRPVWAVGDTAGRFRGITAALVSGFFAARRISEYFRRRS</sequence>
<dbReference type="InterPro" id="IPR003953">
    <property type="entry name" value="FAD-dep_OxRdtase_2_FAD-bd"/>
</dbReference>
<evidence type="ECO:0000256" key="2">
    <source>
        <dbReference type="ARBA" id="ARBA00023002"/>
    </source>
</evidence>
<accession>A0A4V6AXI6</accession>
<dbReference type="Pfam" id="PF00890">
    <property type="entry name" value="FAD_binding_2"/>
    <property type="match status" value="1"/>
</dbReference>
<keyword evidence="2" id="KW-0560">Oxidoreductase</keyword>
<feature type="domain" description="FAD-dependent oxidoreductase 2 FAD-binding" evidence="3">
    <location>
        <begin position="26"/>
        <end position="61"/>
    </location>
</feature>
<dbReference type="InterPro" id="IPR036188">
    <property type="entry name" value="FAD/NAD-bd_sf"/>
</dbReference>
<dbReference type="Proteomes" id="UP000308632">
    <property type="component" value="Unassembled WGS sequence"/>
</dbReference>
<evidence type="ECO:0000259" key="3">
    <source>
        <dbReference type="Pfam" id="PF00890"/>
    </source>
</evidence>
<dbReference type="GO" id="GO:0016491">
    <property type="term" value="F:oxidoreductase activity"/>
    <property type="evidence" value="ECO:0007669"/>
    <property type="project" value="UniProtKB-KW"/>
</dbReference>
<evidence type="ECO:0000313" key="4">
    <source>
        <dbReference type="EMBL" id="TKT07793.1"/>
    </source>
</evidence>
<name>A0A4V6AXI6_STRGB</name>
<gene>
    <name evidence="4" type="ORF">E4U92_20295</name>
</gene>
<dbReference type="SUPFAM" id="SSF51905">
    <property type="entry name" value="FAD/NAD(P)-binding domain"/>
    <property type="match status" value="1"/>
</dbReference>
<proteinExistence type="predicted"/>
<dbReference type="EMBL" id="SZPR01000017">
    <property type="protein sequence ID" value="TKT07793.1"/>
    <property type="molecule type" value="Genomic_DNA"/>
</dbReference>
<keyword evidence="1" id="KW-0285">Flavoprotein</keyword>
<evidence type="ECO:0000256" key="1">
    <source>
        <dbReference type="ARBA" id="ARBA00022630"/>
    </source>
</evidence>
<dbReference type="PANTHER" id="PTHR43106">
    <property type="entry name" value="DEHYDROGENASE-RELATED"/>
    <property type="match status" value="1"/>
</dbReference>
<dbReference type="PANTHER" id="PTHR43106:SF1">
    <property type="entry name" value="DEHYDROGENASE-RELATED"/>
    <property type="match status" value="1"/>
</dbReference>
<protein>
    <submittedName>
        <fullName evidence="4">FAD-binding protein</fullName>
    </submittedName>
</protein>
<evidence type="ECO:0000313" key="5">
    <source>
        <dbReference type="Proteomes" id="UP000308632"/>
    </source>
</evidence>
<comment type="caution">
    <text evidence="4">The sequence shown here is derived from an EMBL/GenBank/DDBJ whole genome shotgun (WGS) entry which is preliminary data.</text>
</comment>
<dbReference type="AlphaFoldDB" id="A0A4V6AXI6"/>
<reference evidence="4 5" key="1">
    <citation type="submission" date="2019-04" db="EMBL/GenBank/DDBJ databases">
        <title>Streptomyces lasaliensis sp.nov., an Actinomycete isolated from soil which produces the polyether antibiotic lasalocid.</title>
        <authorList>
            <person name="Erwin G."/>
            <person name="Haber C."/>
        </authorList>
    </citation>
    <scope>NUCLEOTIDE SEQUENCE [LARGE SCALE GENOMIC DNA]</scope>
    <source>
        <strain evidence="4 5">DSM 40089</strain>
    </source>
</reference>
<organism evidence="4 5">
    <name type="scientific">Streptomyces galbus</name>
    <dbReference type="NCBI Taxonomy" id="33898"/>
    <lineage>
        <taxon>Bacteria</taxon>
        <taxon>Bacillati</taxon>
        <taxon>Actinomycetota</taxon>
        <taxon>Actinomycetes</taxon>
        <taxon>Kitasatosporales</taxon>
        <taxon>Streptomycetaceae</taxon>
        <taxon>Streptomyces</taxon>
    </lineage>
</organism>